<dbReference type="InterPro" id="IPR036116">
    <property type="entry name" value="FN3_sf"/>
</dbReference>
<dbReference type="EMBL" id="CAMXCT020000802">
    <property type="protein sequence ID" value="CAL1136814.1"/>
    <property type="molecule type" value="Genomic_DNA"/>
</dbReference>
<evidence type="ECO:0000259" key="9">
    <source>
        <dbReference type="PROSITE" id="PS50853"/>
    </source>
</evidence>
<proteinExistence type="predicted"/>
<feature type="domain" description="EF-hand" evidence="8">
    <location>
        <begin position="259"/>
        <end position="294"/>
    </location>
</feature>
<dbReference type="GO" id="GO:0005509">
    <property type="term" value="F:calcium ion binding"/>
    <property type="evidence" value="ECO:0007669"/>
    <property type="project" value="InterPro"/>
</dbReference>
<dbReference type="SUPFAM" id="SSF47473">
    <property type="entry name" value="EF-hand"/>
    <property type="match status" value="1"/>
</dbReference>
<dbReference type="Gene3D" id="2.60.40.10">
    <property type="entry name" value="Immunoglobulins"/>
    <property type="match status" value="1"/>
</dbReference>
<feature type="region of interest" description="Disordered" evidence="6">
    <location>
        <begin position="710"/>
        <end position="741"/>
    </location>
</feature>
<feature type="domain" description="PPIase FKBP-type" evidence="7">
    <location>
        <begin position="1528"/>
        <end position="1610"/>
    </location>
</feature>
<reference evidence="11" key="2">
    <citation type="submission" date="2024-04" db="EMBL/GenBank/DDBJ databases">
        <authorList>
            <person name="Chen Y."/>
            <person name="Shah S."/>
            <person name="Dougan E. K."/>
            <person name="Thang M."/>
            <person name="Chan C."/>
        </authorList>
    </citation>
    <scope>NUCLEOTIDE SEQUENCE [LARGE SCALE GENOMIC DNA]</scope>
</reference>
<dbReference type="PROSITE" id="PS50853">
    <property type="entry name" value="FN3"/>
    <property type="match status" value="1"/>
</dbReference>
<feature type="domain" description="PPIase FKBP-type" evidence="7">
    <location>
        <begin position="1652"/>
        <end position="1704"/>
    </location>
</feature>
<dbReference type="PANTHER" id="PTHR10516:SF443">
    <property type="entry name" value="FK506-BINDING PROTEIN 59-RELATED"/>
    <property type="match status" value="1"/>
</dbReference>
<dbReference type="GO" id="GO:0003755">
    <property type="term" value="F:peptidyl-prolyl cis-trans isomerase activity"/>
    <property type="evidence" value="ECO:0007669"/>
    <property type="project" value="UniProtKB-KW"/>
</dbReference>
<evidence type="ECO:0000256" key="3">
    <source>
        <dbReference type="ARBA" id="ARBA00023110"/>
    </source>
</evidence>
<evidence type="ECO:0000256" key="4">
    <source>
        <dbReference type="ARBA" id="ARBA00023235"/>
    </source>
</evidence>
<dbReference type="InterPro" id="IPR050689">
    <property type="entry name" value="FKBP-type_PPIase"/>
</dbReference>
<dbReference type="EMBL" id="CAMXCT030000802">
    <property type="protein sequence ID" value="CAL4770751.1"/>
    <property type="molecule type" value="Genomic_DNA"/>
</dbReference>
<dbReference type="PROSITE" id="PS50222">
    <property type="entry name" value="EF_HAND_2"/>
    <property type="match status" value="1"/>
</dbReference>
<comment type="caution">
    <text evidence="10">The sequence shown here is derived from an EMBL/GenBank/DDBJ whole genome shotgun (WGS) entry which is preliminary data.</text>
</comment>
<dbReference type="OrthoDB" id="1902587at2759"/>
<dbReference type="PROSITE" id="PS50059">
    <property type="entry name" value="FKBP_PPIASE"/>
    <property type="match status" value="2"/>
</dbReference>
<sequence>MAVPPAGPEVLSHVPREERLHFAVALLLETQSFPLRGVDLECRLQRLLAVNGSTRLAQELCMESTHYGVTLGYLDSTKLQLLLDEASDYAAAFWQRFRQRMRDAQYPGIPELASAFKRQARESGISHNLHLVDLRSTGKGDVVGALWAKTLKSLGMPQEELLQRLQMVAGQVHLRPSMGLHWALPLSAALLRLSGLPEAALGELRHQILSRHHSMSHVFDTRLNLAASMTNKSAMAKLLFEDFRSNFHQIMSDVDDDEEYERRLAALFAACDAHQDGAVDQEELQQALSVCAPPAGLSRLRTLAILQYGGWKAAWQSVGVTPEDLITVARFVALAANLDISYEDAWAIFSTLSPTGEAISYHQLVQHGGDFTLHEFALRAWLACEVGGKMEDVAKRLQSPMLDGDLNLQTFRQVCGVNANPGDSLGLDSSLGPSLGLTKGGLATKPRIPQLKCQPPLTEGEVEAAYGAFKAKYFSVTLGAIRSELTSNTAFSEVLALDRISASIGETMICRYRVPRELQSQLREHSFIALVPSNMYWTSGGGGSWMLGRQTVTEMTGPKFSLNRSGEGVVRLQVWPGVSQLDLGAADLRIFSSPDAMAIGKQVGGSARFQLRPPAPGRVMTESASLTPTSIRLLWEAPHAPMTSRGEREQHFRYVVRGKPMGLEIEQDTDSQERQMVWSHLKKKRTKFLTHEVNGLLPGVRYKFQVHAITDGRDGRDGPARRRSLDERTPSASPVATPRDGGAASWAVASFGAVAPGATAPGLESLASPGVEVTMPQRPAPPQPSHAVLVDRGLGGSFTLRWAPHDGAKEDVKALDYEVFWTVPGEEAEADTAQLHADQEDQSCFGQRSAVWRYPLPVFLRKTAEGTVEGLLHPPEADGVADGKAVRFCVRAVDPITGSTSMMGDLGPPIQLPSAAEVILRNVDAVNQIGEGAVRAGGFKRFLEDAEDAGLIGGEGTEVDLRKQLYEKVESAGGLESMLEALADLQMKNFKEACEVVRSIQESTELTAEETPSWQHVVKLVAGAGGAKKFTRSFTTVELAEVLGNTQQLAALGIFEGKSEDHTLRDALLTNDEHMPQFFSKIQEELGGLTLDERQVADLSSALGIMARRSKGNWTELVDLIAGEGGPTPVQPLVKYSEGHVQELHSAMQLSSLDVEGLISFLKTAGEAEFIGQSADAKVREDFLTKLSAAGGASVLYSSLQGMDLKALRPAIMVARAANLHRESCLQVTAGSISRADAWHKLVEIIESKWGGPQAFLAASGELYESHRAIATERREESAFDGLVEQTGGRMAVTELLNLTASAGGVQHVLKALGPVQLSQVCNFLESLRRGGGRFQDLEKLSAMLGEAGGLTRLVKRIEAKVQDTSKLAEIIEGGATFERHGFLDLPDKEREKVPEVLAKVRPKTGVPLKATKVTKDSDALTDACHSMLRFTAWQRWIEIQLPPKRFAGDQRVFRGSGLRKKYQVLLRPPSSAWAEGFDPFGEEQKKQAPKDLKNPPEDAQVTKSGLKWKILKAVDCEATKCAKPRAFDKVSVAFTGFEPDGRVFDSSRTRGKVQFQVSQVIRGWTEGLQKMNVGETIRLWIPGDLGFGSEGKGGPPGDIVLDVTLFGLKRGQAPPPTPEELTAPADAEVTESGLASKVIREGNGTDTAKEANRAVVEWYGWTADGQLFDSSINRGEPQVEVQQQNVPKGFWEGLKLMKAGETRSPTKEATTIT</sequence>
<dbReference type="Proteomes" id="UP001152797">
    <property type="component" value="Unassembled WGS sequence"/>
</dbReference>
<feature type="compositionally biased region" description="Basic and acidic residues" evidence="6">
    <location>
        <begin position="710"/>
        <end position="729"/>
    </location>
</feature>
<dbReference type="Pfam" id="PF00254">
    <property type="entry name" value="FKBP_C"/>
    <property type="match status" value="2"/>
</dbReference>
<organism evidence="10">
    <name type="scientific">Cladocopium goreaui</name>
    <dbReference type="NCBI Taxonomy" id="2562237"/>
    <lineage>
        <taxon>Eukaryota</taxon>
        <taxon>Sar</taxon>
        <taxon>Alveolata</taxon>
        <taxon>Dinophyceae</taxon>
        <taxon>Suessiales</taxon>
        <taxon>Symbiodiniaceae</taxon>
        <taxon>Cladocopium</taxon>
    </lineage>
</organism>
<accession>A0A9P1C1N0</accession>
<dbReference type="InterPro" id="IPR002048">
    <property type="entry name" value="EF_hand_dom"/>
</dbReference>
<keyword evidence="4 5" id="KW-0413">Isomerase</keyword>
<name>A0A9P1C1N0_9DINO</name>
<reference evidence="10" key="1">
    <citation type="submission" date="2022-10" db="EMBL/GenBank/DDBJ databases">
        <authorList>
            <person name="Chen Y."/>
            <person name="Dougan E. K."/>
            <person name="Chan C."/>
            <person name="Rhodes N."/>
            <person name="Thang M."/>
        </authorList>
    </citation>
    <scope>NUCLEOTIDE SEQUENCE</scope>
</reference>
<feature type="domain" description="Fibronectin type-III" evidence="9">
    <location>
        <begin position="615"/>
        <end position="732"/>
    </location>
</feature>
<dbReference type="Gene3D" id="1.10.238.10">
    <property type="entry name" value="EF-hand"/>
    <property type="match status" value="1"/>
</dbReference>
<dbReference type="InterPro" id="IPR011992">
    <property type="entry name" value="EF-hand-dom_pair"/>
</dbReference>
<evidence type="ECO:0000256" key="2">
    <source>
        <dbReference type="ARBA" id="ARBA00013194"/>
    </source>
</evidence>
<evidence type="ECO:0000256" key="5">
    <source>
        <dbReference type="PROSITE-ProRule" id="PRU00277"/>
    </source>
</evidence>
<dbReference type="SMART" id="SM00060">
    <property type="entry name" value="FN3"/>
    <property type="match status" value="2"/>
</dbReference>
<dbReference type="InterPro" id="IPR013783">
    <property type="entry name" value="Ig-like_fold"/>
</dbReference>
<dbReference type="EMBL" id="CAMXCT010000802">
    <property type="protein sequence ID" value="CAI3983439.1"/>
    <property type="molecule type" value="Genomic_DNA"/>
</dbReference>
<evidence type="ECO:0000256" key="1">
    <source>
        <dbReference type="ARBA" id="ARBA00000971"/>
    </source>
</evidence>
<dbReference type="InterPro" id="IPR046357">
    <property type="entry name" value="PPIase_dom_sf"/>
</dbReference>
<dbReference type="SUPFAM" id="SSF54534">
    <property type="entry name" value="FKBP-like"/>
    <property type="match status" value="2"/>
</dbReference>
<dbReference type="SUPFAM" id="SSF49265">
    <property type="entry name" value="Fibronectin type III"/>
    <property type="match status" value="1"/>
</dbReference>
<comment type="catalytic activity">
    <reaction evidence="1 5">
        <text>[protein]-peptidylproline (omega=180) = [protein]-peptidylproline (omega=0)</text>
        <dbReference type="Rhea" id="RHEA:16237"/>
        <dbReference type="Rhea" id="RHEA-COMP:10747"/>
        <dbReference type="Rhea" id="RHEA-COMP:10748"/>
        <dbReference type="ChEBI" id="CHEBI:83833"/>
        <dbReference type="ChEBI" id="CHEBI:83834"/>
        <dbReference type="EC" id="5.2.1.8"/>
    </reaction>
</comment>
<dbReference type="EC" id="5.2.1.8" evidence="2 5"/>
<evidence type="ECO:0000256" key="6">
    <source>
        <dbReference type="SAM" id="MobiDB-lite"/>
    </source>
</evidence>
<dbReference type="PANTHER" id="PTHR10516">
    <property type="entry name" value="PEPTIDYL-PROLYL CIS-TRANS ISOMERASE"/>
    <property type="match status" value="1"/>
</dbReference>
<dbReference type="InterPro" id="IPR003961">
    <property type="entry name" value="FN3_dom"/>
</dbReference>
<dbReference type="Gene3D" id="3.10.50.40">
    <property type="match status" value="2"/>
</dbReference>
<evidence type="ECO:0000259" key="7">
    <source>
        <dbReference type="PROSITE" id="PS50059"/>
    </source>
</evidence>
<keyword evidence="12" id="KW-1185">Reference proteome</keyword>
<dbReference type="InterPro" id="IPR001179">
    <property type="entry name" value="PPIase_FKBP_dom"/>
</dbReference>
<gene>
    <name evidence="10" type="ORF">C1SCF055_LOCUS11052</name>
</gene>
<protein>
    <recommendedName>
        <fullName evidence="2 5">peptidylprolyl isomerase</fullName>
        <ecNumber evidence="2 5">5.2.1.8</ecNumber>
    </recommendedName>
</protein>
<keyword evidence="3 5" id="KW-0697">Rotamase</keyword>
<evidence type="ECO:0000313" key="12">
    <source>
        <dbReference type="Proteomes" id="UP001152797"/>
    </source>
</evidence>
<evidence type="ECO:0000259" key="8">
    <source>
        <dbReference type="PROSITE" id="PS50222"/>
    </source>
</evidence>
<dbReference type="GO" id="GO:0005783">
    <property type="term" value="C:endoplasmic reticulum"/>
    <property type="evidence" value="ECO:0007669"/>
    <property type="project" value="UniProtKB-ARBA"/>
</dbReference>
<evidence type="ECO:0000313" key="10">
    <source>
        <dbReference type="EMBL" id="CAI3983439.1"/>
    </source>
</evidence>
<dbReference type="CDD" id="cd00063">
    <property type="entry name" value="FN3"/>
    <property type="match status" value="1"/>
</dbReference>
<evidence type="ECO:0000313" key="11">
    <source>
        <dbReference type="EMBL" id="CAL1136814.1"/>
    </source>
</evidence>